<feature type="coiled-coil region" evidence="2">
    <location>
        <begin position="733"/>
        <end position="795"/>
    </location>
</feature>
<dbReference type="SMART" id="SM00324">
    <property type="entry name" value="RhoGAP"/>
    <property type="match status" value="1"/>
</dbReference>
<dbReference type="Proteomes" id="UP001652662">
    <property type="component" value="Chromosome 13"/>
</dbReference>
<organism evidence="5 6">
    <name type="scientific">Equus przewalskii</name>
    <name type="common">Przewalski's horse</name>
    <name type="synonym">Equus caballus przewalskii</name>
    <dbReference type="NCBI Taxonomy" id="9798"/>
    <lineage>
        <taxon>Eukaryota</taxon>
        <taxon>Metazoa</taxon>
        <taxon>Chordata</taxon>
        <taxon>Craniata</taxon>
        <taxon>Vertebrata</taxon>
        <taxon>Euteleostomi</taxon>
        <taxon>Mammalia</taxon>
        <taxon>Eutheria</taxon>
        <taxon>Laurasiatheria</taxon>
        <taxon>Perissodactyla</taxon>
        <taxon>Equidae</taxon>
        <taxon>Equus</taxon>
    </lineage>
</organism>
<feature type="compositionally biased region" description="Basic and acidic residues" evidence="3">
    <location>
        <begin position="648"/>
        <end position="658"/>
    </location>
</feature>
<gene>
    <name evidence="6" type="primary">FAM13B</name>
</gene>
<feature type="region of interest" description="Disordered" evidence="3">
    <location>
        <begin position="608"/>
        <end position="658"/>
    </location>
</feature>
<dbReference type="PANTHER" id="PTHR15904:SF16">
    <property type="entry name" value="PROTEIN FAM13B"/>
    <property type="match status" value="1"/>
</dbReference>
<dbReference type="CDD" id="cd04393">
    <property type="entry name" value="RhoGAP_FAM13A1a"/>
    <property type="match status" value="1"/>
</dbReference>
<keyword evidence="2" id="KW-0175">Coiled coil</keyword>
<accession>A0ABM4KFP7</accession>
<dbReference type="Gene3D" id="1.10.555.10">
    <property type="entry name" value="Rho GTPase activation protein"/>
    <property type="match status" value="1"/>
</dbReference>
<dbReference type="PROSITE" id="PS50238">
    <property type="entry name" value="RHOGAP"/>
    <property type="match status" value="1"/>
</dbReference>
<dbReference type="Pfam" id="PF00620">
    <property type="entry name" value="RhoGAP"/>
    <property type="match status" value="1"/>
</dbReference>
<comment type="similarity">
    <text evidence="1">Belongs to the FAM13 family.</text>
</comment>
<evidence type="ECO:0000313" key="6">
    <source>
        <dbReference type="RefSeq" id="XP_070427016.1"/>
    </source>
</evidence>
<dbReference type="Pfam" id="PF26116">
    <property type="entry name" value="FAM13A"/>
    <property type="match status" value="1"/>
</dbReference>
<evidence type="ECO:0000256" key="1">
    <source>
        <dbReference type="ARBA" id="ARBA00007549"/>
    </source>
</evidence>
<evidence type="ECO:0000313" key="5">
    <source>
        <dbReference type="Proteomes" id="UP001652662"/>
    </source>
</evidence>
<dbReference type="InterPro" id="IPR059029">
    <property type="entry name" value="FAM13A_dom"/>
</dbReference>
<proteinExistence type="inferred from homology"/>
<feature type="domain" description="Rho-GAP" evidence="4">
    <location>
        <begin position="23"/>
        <end position="212"/>
    </location>
</feature>
<dbReference type="PANTHER" id="PTHR15904">
    <property type="entry name" value="FAM13"/>
    <property type="match status" value="1"/>
</dbReference>
<dbReference type="GeneID" id="103563557"/>
<keyword evidence="5" id="KW-1185">Reference proteome</keyword>
<evidence type="ECO:0000256" key="2">
    <source>
        <dbReference type="SAM" id="Coils"/>
    </source>
</evidence>
<reference evidence="6" key="1">
    <citation type="submission" date="2025-08" db="UniProtKB">
        <authorList>
            <consortium name="RefSeq"/>
        </authorList>
    </citation>
    <scope>IDENTIFICATION</scope>
    <source>
        <tissue evidence="6">Blood</tissue>
    </source>
</reference>
<sequence length="842" mass="95965">MRKSSSPSLSNCNSVLANKIFGIPLDELQQGGHPDNEVPFIVRHVVDYIEEHGGLEQQGLFQVNGNAETVEWLRQRYDSGEEVDLVKEADVPSAISLLRFFLQELPEPVIPGSLHIHLMQLSQDYNNEDEFGRKLRFLLQQLPPVNYSLLKFLCRFLANVASHHEELWSANSLAAVFGPDVFHIYTDVEDLKEQEIVSRIMAGLLENYYEFFENEEEDFSSNDLSSITEQVNELSEEEEEDEKLEHIEELPEEGAEKSNDIPEVVQLRMTENILEPNSVTASTSILERTIRAAVEQHLFDLQSSIDHDLKNLQQQSLVCNNEAGSVNSDGEGSNNQVDIADDILNASESNRDYSEPVASTNLDNDVMQQDFVFEDEENDQSVGILLEPCSDHGDSEDGYLERKECVSFGSGKLSHLILESSSKICDLNANTESEVPGAQSVGVQGEAACVQIPHLDLKNVSDGDKWEEPFPAFKSWQEDSESGEAQLSPQAGRMNHHPLEEDCPPILSHRSLDFGQSQRFLHDPEMLESSSKALSFARIRRSSFSSKDEKREDRTPYQLVKKLQKKIRQFEEQFERERNSKPSYSDIAANPKVLKWMTELTKLRKQIKDAKHKTSDGEFVPQTRPRSNTLPKSFGSSLDHEDEENEDESRVIQKEKKPSKEATLELILKRLKEKRVERCLPEDIKGSPSTKRRGQMLQPIIEGETAHFFEEIKEEEEDGVSLSPELTDILRTAVQAQTSLENSESDVEENQEKLALDLRLSSTRAASMPELLEQLWKARAEKKKLRKTLREFEEAFYQQNGRNAQKEDRVPVLEEYREYKKIKAKLRLLEVLISKQDSSKSI</sequence>
<feature type="compositionally biased region" description="Polar residues" evidence="3">
    <location>
        <begin position="624"/>
        <end position="636"/>
    </location>
</feature>
<feature type="region of interest" description="Disordered" evidence="3">
    <location>
        <begin position="474"/>
        <end position="508"/>
    </location>
</feature>
<evidence type="ECO:0000259" key="4">
    <source>
        <dbReference type="PROSITE" id="PS50238"/>
    </source>
</evidence>
<dbReference type="InterPro" id="IPR039102">
    <property type="entry name" value="FAM13"/>
</dbReference>
<evidence type="ECO:0000256" key="3">
    <source>
        <dbReference type="SAM" id="MobiDB-lite"/>
    </source>
</evidence>
<protein>
    <submittedName>
        <fullName evidence="6">Protein FAM13B isoform X21</fullName>
    </submittedName>
</protein>
<dbReference type="InterPro" id="IPR000198">
    <property type="entry name" value="RhoGAP_dom"/>
</dbReference>
<dbReference type="SUPFAM" id="SSF48350">
    <property type="entry name" value="GTPase activation domain, GAP"/>
    <property type="match status" value="1"/>
</dbReference>
<name>A0ABM4KFP7_EQUPR</name>
<dbReference type="RefSeq" id="XP_070427016.1">
    <property type="nucleotide sequence ID" value="XM_070570915.1"/>
</dbReference>
<dbReference type="InterPro" id="IPR008936">
    <property type="entry name" value="Rho_GTPase_activation_prot"/>
</dbReference>